<accession>A0A3N4MT14</accession>
<dbReference type="OrthoDB" id="266913at2"/>
<feature type="transmembrane region" description="Helical" evidence="6">
    <location>
        <begin position="20"/>
        <end position="39"/>
    </location>
</feature>
<protein>
    <submittedName>
        <fullName evidence="8">ABC transporter permease</fullName>
    </submittedName>
</protein>
<evidence type="ECO:0000259" key="7">
    <source>
        <dbReference type="Pfam" id="PF12698"/>
    </source>
</evidence>
<feature type="transmembrane region" description="Helical" evidence="6">
    <location>
        <begin position="275"/>
        <end position="301"/>
    </location>
</feature>
<comment type="caution">
    <text evidence="8">The sequence shown here is derived from an EMBL/GenBank/DDBJ whole genome shotgun (WGS) entry which is preliminary data.</text>
</comment>
<evidence type="ECO:0000256" key="5">
    <source>
        <dbReference type="ARBA" id="ARBA00023136"/>
    </source>
</evidence>
<dbReference type="EMBL" id="RMBX01000002">
    <property type="protein sequence ID" value="RPD42669.1"/>
    <property type="molecule type" value="Genomic_DNA"/>
</dbReference>
<keyword evidence="2" id="KW-1003">Cell membrane</keyword>
<keyword evidence="5 6" id="KW-0472">Membrane</keyword>
<evidence type="ECO:0000256" key="3">
    <source>
        <dbReference type="ARBA" id="ARBA00022692"/>
    </source>
</evidence>
<evidence type="ECO:0000313" key="9">
    <source>
        <dbReference type="Proteomes" id="UP000279089"/>
    </source>
</evidence>
<organism evidence="8 9">
    <name type="scientific">Chitinophaga barathri</name>
    <dbReference type="NCBI Taxonomy" id="1647451"/>
    <lineage>
        <taxon>Bacteria</taxon>
        <taxon>Pseudomonadati</taxon>
        <taxon>Bacteroidota</taxon>
        <taxon>Chitinophagia</taxon>
        <taxon>Chitinophagales</taxon>
        <taxon>Chitinophagaceae</taxon>
        <taxon>Chitinophaga</taxon>
    </lineage>
</organism>
<comment type="subcellular location">
    <subcellularLocation>
        <location evidence="1">Cell membrane</location>
        <topology evidence="1">Multi-pass membrane protein</topology>
    </subcellularLocation>
</comment>
<evidence type="ECO:0000256" key="4">
    <source>
        <dbReference type="ARBA" id="ARBA00022989"/>
    </source>
</evidence>
<keyword evidence="9" id="KW-1185">Reference proteome</keyword>
<evidence type="ECO:0000256" key="1">
    <source>
        <dbReference type="ARBA" id="ARBA00004651"/>
    </source>
</evidence>
<sequence>MLRLIATIRKEWLLLRRDKAGLTLLFAMPLVLITVMALIQDAPFKDYQEVKFDILTVDNDQGRLGRYIREGLGASGQFNVIDSFGQQPLTEEKAQSLIAEGAYKISITIPKGATAEIVSNANKIVNDISKRMGLASQLPVKAVVADSLAVQLYFDPASKKAFKSAIQQALDNFLTQVQTDLLLERIQMQLKSKDSAAAQDTFPAIKLKAVGLKETGVGAGKQIDVISNSVQHNVPAWSIFAMFFIVIPIAGNMIREREDGSLVRMKLIPGNYGSILSGKLLFFVGICVVQFYLMMLVGIYILPMLGLPRLQLGGDHAAGLLTAASIGVTATAYGILIGTLFKTPNQALNFGAISIVILSAIGGIWIPLEIMPDTMQKIGRLSPLSWGLDAINDIYLRNGNVGYILPDIARLLGCGAIMLAIAAIVEQRRIG</sequence>
<dbReference type="Proteomes" id="UP000279089">
    <property type="component" value="Unassembled WGS sequence"/>
</dbReference>
<keyword evidence="4 6" id="KW-1133">Transmembrane helix</keyword>
<dbReference type="PANTHER" id="PTHR30294:SF38">
    <property type="entry name" value="TRANSPORT PERMEASE PROTEIN"/>
    <property type="match status" value="1"/>
</dbReference>
<dbReference type="Pfam" id="PF12698">
    <property type="entry name" value="ABC2_membrane_3"/>
    <property type="match status" value="1"/>
</dbReference>
<name>A0A3N4MT14_9BACT</name>
<dbReference type="InterPro" id="IPR013525">
    <property type="entry name" value="ABC2_TM"/>
</dbReference>
<feature type="transmembrane region" description="Helical" evidence="6">
    <location>
        <begin position="348"/>
        <end position="368"/>
    </location>
</feature>
<reference evidence="9" key="1">
    <citation type="submission" date="2018-11" db="EMBL/GenBank/DDBJ databases">
        <title>Chitinophaga lutea sp.nov., isolate from arsenic contaminated soil.</title>
        <authorList>
            <person name="Zong Y."/>
        </authorList>
    </citation>
    <scope>NUCLEOTIDE SEQUENCE [LARGE SCALE GENOMIC DNA]</scope>
    <source>
        <strain evidence="9">YLT18</strain>
    </source>
</reference>
<dbReference type="PANTHER" id="PTHR30294">
    <property type="entry name" value="MEMBRANE COMPONENT OF ABC TRANSPORTER YHHJ-RELATED"/>
    <property type="match status" value="1"/>
</dbReference>
<feature type="transmembrane region" description="Helical" evidence="6">
    <location>
        <begin position="321"/>
        <end position="341"/>
    </location>
</feature>
<dbReference type="Gene3D" id="3.40.1710.10">
    <property type="entry name" value="abc type-2 transporter like domain"/>
    <property type="match status" value="1"/>
</dbReference>
<dbReference type="GO" id="GO:0005886">
    <property type="term" value="C:plasma membrane"/>
    <property type="evidence" value="ECO:0007669"/>
    <property type="project" value="UniProtKB-SubCell"/>
</dbReference>
<dbReference type="GO" id="GO:0140359">
    <property type="term" value="F:ABC-type transporter activity"/>
    <property type="evidence" value="ECO:0007669"/>
    <property type="project" value="InterPro"/>
</dbReference>
<evidence type="ECO:0000256" key="2">
    <source>
        <dbReference type="ARBA" id="ARBA00022475"/>
    </source>
</evidence>
<dbReference type="RefSeq" id="WP_120515187.1">
    <property type="nucleotide sequence ID" value="NZ_QXZY01000003.1"/>
</dbReference>
<dbReference type="InterPro" id="IPR051449">
    <property type="entry name" value="ABC-2_transporter_component"/>
</dbReference>
<keyword evidence="3 6" id="KW-0812">Transmembrane</keyword>
<evidence type="ECO:0000256" key="6">
    <source>
        <dbReference type="SAM" id="Phobius"/>
    </source>
</evidence>
<evidence type="ECO:0000313" key="8">
    <source>
        <dbReference type="EMBL" id="RPD42669.1"/>
    </source>
</evidence>
<gene>
    <name evidence="8" type="ORF">EG028_05755</name>
</gene>
<dbReference type="AlphaFoldDB" id="A0A3N4MT14"/>
<proteinExistence type="predicted"/>
<feature type="domain" description="ABC-2 type transporter transmembrane" evidence="7">
    <location>
        <begin position="21"/>
        <end position="424"/>
    </location>
</feature>
<feature type="transmembrane region" description="Helical" evidence="6">
    <location>
        <begin position="408"/>
        <end position="425"/>
    </location>
</feature>
<feature type="transmembrane region" description="Helical" evidence="6">
    <location>
        <begin position="234"/>
        <end position="254"/>
    </location>
</feature>